<dbReference type="InterPro" id="IPR000182">
    <property type="entry name" value="GNAT_dom"/>
</dbReference>
<dbReference type="SUPFAM" id="SSF55729">
    <property type="entry name" value="Acyl-CoA N-acyltransferases (Nat)"/>
    <property type="match status" value="1"/>
</dbReference>
<feature type="domain" description="N-acetyltransferase" evidence="1">
    <location>
        <begin position="36"/>
        <end position="208"/>
    </location>
</feature>
<dbReference type="AlphaFoldDB" id="A0A8H7RZZ3"/>
<gene>
    <name evidence="2" type="ORF">INT45_006553</name>
</gene>
<keyword evidence="3" id="KW-1185">Reference proteome</keyword>
<evidence type="ECO:0000313" key="2">
    <source>
        <dbReference type="EMBL" id="KAG2220382.1"/>
    </source>
</evidence>
<dbReference type="PROSITE" id="PS51186">
    <property type="entry name" value="GNAT"/>
    <property type="match status" value="1"/>
</dbReference>
<dbReference type="GO" id="GO:0005634">
    <property type="term" value="C:nucleus"/>
    <property type="evidence" value="ECO:0007669"/>
    <property type="project" value="TreeGrafter"/>
</dbReference>
<protein>
    <recommendedName>
        <fullName evidence="1">N-acetyltransferase domain-containing protein</fullName>
    </recommendedName>
</protein>
<evidence type="ECO:0000313" key="3">
    <source>
        <dbReference type="Proteomes" id="UP000646827"/>
    </source>
</evidence>
<evidence type="ECO:0000259" key="1">
    <source>
        <dbReference type="PROSITE" id="PS51186"/>
    </source>
</evidence>
<dbReference type="InterPro" id="IPR016181">
    <property type="entry name" value="Acyl_CoA_acyltransferase"/>
</dbReference>
<organism evidence="2 3">
    <name type="scientific">Circinella minor</name>
    <dbReference type="NCBI Taxonomy" id="1195481"/>
    <lineage>
        <taxon>Eukaryota</taxon>
        <taxon>Fungi</taxon>
        <taxon>Fungi incertae sedis</taxon>
        <taxon>Mucoromycota</taxon>
        <taxon>Mucoromycotina</taxon>
        <taxon>Mucoromycetes</taxon>
        <taxon>Mucorales</taxon>
        <taxon>Lichtheimiaceae</taxon>
        <taxon>Circinella</taxon>
    </lineage>
</organism>
<sequence length="219" mass="24789">MASAYGKIPKPISNISLDTILPIYKTLKNGSKAVLQLVDPNNVDLVDHLRSLFNGELERGSTYPQEEPLTETQFADYFLAYDAFVLTKDGIIEKDQSYDYKDKVLGMFYIKPNYPGRCSHICNAGFFTSTHHRGYGAGVAMAESYMTLAPALGYKASVFNLVFVNNESSIRIWRRLGFQEAGRIPKAARLKNSPNELVDAIIFYYDFTKEQEEEQDKLI</sequence>
<name>A0A8H7RZZ3_9FUNG</name>
<reference evidence="2 3" key="1">
    <citation type="submission" date="2020-12" db="EMBL/GenBank/DDBJ databases">
        <title>Metabolic potential, ecology and presence of endohyphal bacteria is reflected in genomic diversity of Mucoromycotina.</title>
        <authorList>
            <person name="Muszewska A."/>
            <person name="Okrasinska A."/>
            <person name="Steczkiewicz K."/>
            <person name="Drgas O."/>
            <person name="Orlowska M."/>
            <person name="Perlinska-Lenart U."/>
            <person name="Aleksandrzak-Piekarczyk T."/>
            <person name="Szatraj K."/>
            <person name="Zielenkiewicz U."/>
            <person name="Pilsyk S."/>
            <person name="Malc E."/>
            <person name="Mieczkowski P."/>
            <person name="Kruszewska J.S."/>
            <person name="Biernat P."/>
            <person name="Pawlowska J."/>
        </authorList>
    </citation>
    <scope>NUCLEOTIDE SEQUENCE [LARGE SCALE GENOMIC DNA]</scope>
    <source>
        <strain evidence="2 3">CBS 142.35</strain>
    </source>
</reference>
<dbReference type="Proteomes" id="UP000646827">
    <property type="component" value="Unassembled WGS sequence"/>
</dbReference>
<dbReference type="OrthoDB" id="10264707at2759"/>
<dbReference type="Pfam" id="PF00583">
    <property type="entry name" value="Acetyltransf_1"/>
    <property type="match status" value="1"/>
</dbReference>
<dbReference type="GO" id="GO:0016747">
    <property type="term" value="F:acyltransferase activity, transferring groups other than amino-acyl groups"/>
    <property type="evidence" value="ECO:0007669"/>
    <property type="project" value="InterPro"/>
</dbReference>
<dbReference type="InterPro" id="IPR052742">
    <property type="entry name" value="Mito_N-acetyltransferase"/>
</dbReference>
<dbReference type="Gene3D" id="3.40.630.30">
    <property type="match status" value="1"/>
</dbReference>
<comment type="caution">
    <text evidence="2">The sequence shown here is derived from an EMBL/GenBank/DDBJ whole genome shotgun (WGS) entry which is preliminary data.</text>
</comment>
<proteinExistence type="predicted"/>
<accession>A0A8H7RZZ3</accession>
<dbReference type="EMBL" id="JAEPRB010000142">
    <property type="protein sequence ID" value="KAG2220382.1"/>
    <property type="molecule type" value="Genomic_DNA"/>
</dbReference>
<dbReference type="PANTHER" id="PTHR43138">
    <property type="entry name" value="ACETYLTRANSFERASE, GNAT FAMILY"/>
    <property type="match status" value="1"/>
</dbReference>
<dbReference type="PANTHER" id="PTHR43138:SF1">
    <property type="entry name" value="N-ACETYLTRANSFERASE ACA1"/>
    <property type="match status" value="1"/>
</dbReference>